<reference evidence="2 3" key="1">
    <citation type="submission" date="2020-03" db="EMBL/GenBank/DDBJ databases">
        <authorList>
            <person name="Sun Q."/>
        </authorList>
    </citation>
    <scope>NUCLEOTIDE SEQUENCE [LARGE SCALE GENOMIC DNA]</scope>
    <source>
        <strain evidence="2 3">JC162</strain>
    </source>
</reference>
<protein>
    <submittedName>
        <fullName evidence="2">Uncharacterized protein</fullName>
    </submittedName>
</protein>
<accession>A0A848EHT0</accession>
<dbReference type="AlphaFoldDB" id="A0A848EHT0"/>
<feature type="transmembrane region" description="Helical" evidence="1">
    <location>
        <begin position="43"/>
        <end position="61"/>
    </location>
</feature>
<evidence type="ECO:0000313" key="3">
    <source>
        <dbReference type="Proteomes" id="UP000548582"/>
    </source>
</evidence>
<evidence type="ECO:0000313" key="2">
    <source>
        <dbReference type="EMBL" id="NMJ42990.1"/>
    </source>
</evidence>
<keyword evidence="1" id="KW-0472">Membrane</keyword>
<organism evidence="2 3">
    <name type="scientific">Neoroseomonas marina</name>
    <dbReference type="NCBI Taxonomy" id="1232220"/>
    <lineage>
        <taxon>Bacteria</taxon>
        <taxon>Pseudomonadati</taxon>
        <taxon>Pseudomonadota</taxon>
        <taxon>Alphaproteobacteria</taxon>
        <taxon>Acetobacterales</taxon>
        <taxon>Acetobacteraceae</taxon>
        <taxon>Neoroseomonas</taxon>
    </lineage>
</organism>
<proteinExistence type="predicted"/>
<comment type="caution">
    <text evidence="2">The sequence shown here is derived from an EMBL/GenBank/DDBJ whole genome shotgun (WGS) entry which is preliminary data.</text>
</comment>
<keyword evidence="1" id="KW-0812">Transmembrane</keyword>
<dbReference type="Proteomes" id="UP000548582">
    <property type="component" value="Unassembled WGS sequence"/>
</dbReference>
<dbReference type="RefSeq" id="WP_170055221.1">
    <property type="nucleotide sequence ID" value="NZ_JABBKX010000006.1"/>
</dbReference>
<gene>
    <name evidence="2" type="ORF">GWK16_17210</name>
</gene>
<evidence type="ECO:0000256" key="1">
    <source>
        <dbReference type="SAM" id="Phobius"/>
    </source>
</evidence>
<sequence>MPIRIGTFALAAAAMAAAVFDLTGSLLAAIAAAAIPFALGATNIMPFAGWAVPVVFVAWAVTARTLAPPANAAAPSPDRAVLAAAPPAAD</sequence>
<dbReference type="EMBL" id="JABBKX010000006">
    <property type="protein sequence ID" value="NMJ42990.1"/>
    <property type="molecule type" value="Genomic_DNA"/>
</dbReference>
<keyword evidence="1" id="KW-1133">Transmembrane helix</keyword>
<keyword evidence="3" id="KW-1185">Reference proteome</keyword>
<name>A0A848EHT0_9PROT</name>